<comment type="caution">
    <text evidence="5">The sequence shown here is derived from an EMBL/GenBank/DDBJ whole genome shotgun (WGS) entry which is preliminary data.</text>
</comment>
<dbReference type="InterPro" id="IPR036388">
    <property type="entry name" value="WH-like_DNA-bd_sf"/>
</dbReference>
<dbReference type="Gene3D" id="1.10.10.10">
    <property type="entry name" value="Winged helix-like DNA-binding domain superfamily/Winged helix DNA-binding domain"/>
    <property type="match status" value="1"/>
</dbReference>
<gene>
    <name evidence="5" type="ORF">ACFOPQ_08920</name>
</gene>
<dbReference type="RefSeq" id="WP_380077241.1">
    <property type="nucleotide sequence ID" value="NZ_JBHRZF010000106.1"/>
</dbReference>
<keyword evidence="2" id="KW-0238">DNA-binding</keyword>
<dbReference type="InterPro" id="IPR029016">
    <property type="entry name" value="GAF-like_dom_sf"/>
</dbReference>
<organism evidence="5 6">
    <name type="scientific">Deinococcus antarcticus</name>
    <dbReference type="NCBI Taxonomy" id="1298767"/>
    <lineage>
        <taxon>Bacteria</taxon>
        <taxon>Thermotogati</taxon>
        <taxon>Deinococcota</taxon>
        <taxon>Deinococci</taxon>
        <taxon>Deinococcales</taxon>
        <taxon>Deinococcaceae</taxon>
        <taxon>Deinococcus</taxon>
    </lineage>
</organism>
<dbReference type="SMART" id="SM00862">
    <property type="entry name" value="Trans_reg_C"/>
    <property type="match status" value="1"/>
</dbReference>
<evidence type="ECO:0000259" key="4">
    <source>
        <dbReference type="SMART" id="SM00862"/>
    </source>
</evidence>
<keyword evidence="6" id="KW-1185">Reference proteome</keyword>
<dbReference type="SUPFAM" id="SSF46894">
    <property type="entry name" value="C-terminal effector domain of the bipartite response regulators"/>
    <property type="match status" value="1"/>
</dbReference>
<evidence type="ECO:0000256" key="2">
    <source>
        <dbReference type="ARBA" id="ARBA00023125"/>
    </source>
</evidence>
<dbReference type="EMBL" id="JBHRZF010000106">
    <property type="protein sequence ID" value="MFC3860882.1"/>
    <property type="molecule type" value="Genomic_DNA"/>
</dbReference>
<evidence type="ECO:0000313" key="6">
    <source>
        <dbReference type="Proteomes" id="UP001595748"/>
    </source>
</evidence>
<evidence type="ECO:0000256" key="1">
    <source>
        <dbReference type="ARBA" id="ARBA00023015"/>
    </source>
</evidence>
<evidence type="ECO:0000313" key="5">
    <source>
        <dbReference type="EMBL" id="MFC3860882.1"/>
    </source>
</evidence>
<evidence type="ECO:0000256" key="3">
    <source>
        <dbReference type="ARBA" id="ARBA00023163"/>
    </source>
</evidence>
<name>A0ABV8A9K6_9DEIO</name>
<protein>
    <recommendedName>
        <fullName evidence="4">OmpR/PhoB-type domain-containing protein</fullName>
    </recommendedName>
</protein>
<keyword evidence="1" id="KW-0805">Transcription regulation</keyword>
<proteinExistence type="predicted"/>
<accession>A0ABV8A9K6</accession>
<reference evidence="6" key="1">
    <citation type="journal article" date="2019" name="Int. J. Syst. Evol. Microbiol.">
        <title>The Global Catalogue of Microorganisms (GCM) 10K type strain sequencing project: providing services to taxonomists for standard genome sequencing and annotation.</title>
        <authorList>
            <consortium name="The Broad Institute Genomics Platform"/>
            <consortium name="The Broad Institute Genome Sequencing Center for Infectious Disease"/>
            <person name="Wu L."/>
            <person name="Ma J."/>
        </authorList>
    </citation>
    <scope>NUCLEOTIDE SEQUENCE [LARGE SCALE GENOMIC DNA]</scope>
    <source>
        <strain evidence="6">CCTCC AB 2013263</strain>
    </source>
</reference>
<dbReference type="Gene3D" id="3.30.450.40">
    <property type="match status" value="1"/>
</dbReference>
<keyword evidence="3" id="KW-0804">Transcription</keyword>
<sequence>MTTEQLERERQRKQAAWRQYVTQGSSALSIQNPLPASRDAAPIDADPVDADVVQSWQRSALSVPMERVCAPVISEQAAEQTFQDSPLGYAASGLLPELRHLAESGDLMIAIGDPHAQLLWTAGSQRMHGLARGIGFVPGGCWDETSVGTNALGLALHKRDAVQVFAAEHYVMAVHDWVCYCSPIRDTHSSEILGVLNISTTWDRHTPLGMTGTLHYVGRIQSNLSVRPPPGELHLNLCGKPRVTFAGETLRLTPRQHELLTVLALNPQGLTLDSLHAHLYGDQPISMSTLKAEVSTLRSHLQGRIASRPYRLTPQVQFDVQIIEQELLAGNVGRVLDLYDAPLLPASSSPFVEYWREYLHGAVRAAVLGSSDTDLLWLFASRFDDLECLEQLEELLPAGDHRLPVVRSRCATLSADL</sequence>
<feature type="domain" description="OmpR/PhoB-type" evidence="4">
    <location>
        <begin position="247"/>
        <end position="312"/>
    </location>
</feature>
<dbReference type="InterPro" id="IPR001867">
    <property type="entry name" value="OmpR/PhoB-type_DNA-bd"/>
</dbReference>
<dbReference type="Proteomes" id="UP001595748">
    <property type="component" value="Unassembled WGS sequence"/>
</dbReference>
<dbReference type="InterPro" id="IPR016032">
    <property type="entry name" value="Sig_transdc_resp-reg_C-effctor"/>
</dbReference>